<sequence>MAEIQPKSTFFGRKSKHSAIHDLRVAGDGAGNRAGEERAQIRVGGPAHHRRERQRVTAVRPSGRVRGEDGGCRARVGGAVLGAAGEGPGAPGYMCLLDALRVELGVGEPHRGRADGRLAALGGTILQCQVVSGRNGGMPYQIKPSTPGMMPRFMNDIVGADMVIVVICRSWI</sequence>
<proteinExistence type="predicted"/>
<accession>M8BAA9</accession>
<dbReference type="EnsemblPlants" id="EMT21750">
    <property type="protein sequence ID" value="EMT21750"/>
    <property type="gene ID" value="F775_01148"/>
</dbReference>
<name>M8BAA9_AEGTA</name>
<dbReference type="AlphaFoldDB" id="M8BAA9"/>
<protein>
    <submittedName>
        <fullName evidence="1">Uncharacterized protein</fullName>
    </submittedName>
</protein>
<organism evidence="1">
    <name type="scientific">Aegilops tauschii</name>
    <name type="common">Tausch's goatgrass</name>
    <name type="synonym">Aegilops squarrosa</name>
    <dbReference type="NCBI Taxonomy" id="37682"/>
    <lineage>
        <taxon>Eukaryota</taxon>
        <taxon>Viridiplantae</taxon>
        <taxon>Streptophyta</taxon>
        <taxon>Embryophyta</taxon>
        <taxon>Tracheophyta</taxon>
        <taxon>Spermatophyta</taxon>
        <taxon>Magnoliopsida</taxon>
        <taxon>Liliopsida</taxon>
        <taxon>Poales</taxon>
        <taxon>Poaceae</taxon>
        <taxon>BOP clade</taxon>
        <taxon>Pooideae</taxon>
        <taxon>Triticodae</taxon>
        <taxon>Triticeae</taxon>
        <taxon>Triticinae</taxon>
        <taxon>Aegilops</taxon>
    </lineage>
</organism>
<reference evidence="1" key="1">
    <citation type="submission" date="2015-06" db="UniProtKB">
        <authorList>
            <consortium name="EnsemblPlants"/>
        </authorList>
    </citation>
    <scope>IDENTIFICATION</scope>
</reference>
<evidence type="ECO:0000313" key="1">
    <source>
        <dbReference type="EnsemblPlants" id="EMT21750"/>
    </source>
</evidence>